<feature type="transmembrane region" description="Helical" evidence="1">
    <location>
        <begin position="120"/>
        <end position="138"/>
    </location>
</feature>
<dbReference type="Proteomes" id="UP000694383">
    <property type="component" value="Unplaced"/>
</dbReference>
<sequence length="139" mass="15033">MEGPPAVQRAGSGPRTWIKAALSVVGSAVAVAAVGCLCALFYPLFRELRAETVRGENGTEEKILGFWSILVLSLFGGCVCWLVSWILTYLHTHQPRMAFPTAASLTGFRDVSGHAVCMDYGMAFLNGVMGMLTVVWYLS</sequence>
<dbReference type="PANTHER" id="PTHR28640">
    <property type="entry name" value="ADP-RIBOSYLATION FACTOR-LIKE PROTEIN 6-INTERACTING PROTEIN 6"/>
    <property type="match status" value="1"/>
</dbReference>
<protein>
    <recommendedName>
        <fullName evidence="4">ADP-ribosylation factor-like protein 6-interacting protein 6</fullName>
    </recommendedName>
</protein>
<evidence type="ECO:0000313" key="2">
    <source>
        <dbReference type="Ensembl" id="ENSOSIP00000009717.1"/>
    </source>
</evidence>
<keyword evidence="1" id="KW-0812">Transmembrane</keyword>
<evidence type="ECO:0000313" key="3">
    <source>
        <dbReference type="Proteomes" id="UP000694383"/>
    </source>
</evidence>
<feature type="transmembrane region" description="Helical" evidence="1">
    <location>
        <begin position="20"/>
        <end position="42"/>
    </location>
</feature>
<accession>A0A8C7X8G5</accession>
<keyword evidence="3" id="KW-1185">Reference proteome</keyword>
<dbReference type="AlphaFoldDB" id="A0A8C7X8G5"/>
<dbReference type="Ensembl" id="ENSOSIT00000010350.1">
    <property type="protein sequence ID" value="ENSOSIP00000009717.1"/>
    <property type="gene ID" value="ENSOSIG00000006115.1"/>
</dbReference>
<dbReference type="GeneTree" id="ENSGT00390000009987"/>
<keyword evidence="1" id="KW-0472">Membrane</keyword>
<feature type="transmembrane region" description="Helical" evidence="1">
    <location>
        <begin position="63"/>
        <end position="87"/>
    </location>
</feature>
<evidence type="ECO:0008006" key="4">
    <source>
        <dbReference type="Google" id="ProtNLM"/>
    </source>
</evidence>
<dbReference type="Pfam" id="PF15062">
    <property type="entry name" value="ARL6IP6"/>
    <property type="match status" value="1"/>
</dbReference>
<reference evidence="2" key="1">
    <citation type="submission" date="2025-08" db="UniProtKB">
        <authorList>
            <consortium name="Ensembl"/>
        </authorList>
    </citation>
    <scope>IDENTIFICATION</scope>
</reference>
<dbReference type="PANTHER" id="PTHR28640:SF1">
    <property type="entry name" value="ADP-RIBOSYLATION FACTOR-LIKE PROTEIN 6-INTERACTING PROTEIN 6"/>
    <property type="match status" value="1"/>
</dbReference>
<organism evidence="2 3">
    <name type="scientific">Oryzias sinensis</name>
    <name type="common">Chinese medaka</name>
    <dbReference type="NCBI Taxonomy" id="183150"/>
    <lineage>
        <taxon>Eukaryota</taxon>
        <taxon>Metazoa</taxon>
        <taxon>Chordata</taxon>
        <taxon>Craniata</taxon>
        <taxon>Vertebrata</taxon>
        <taxon>Euteleostomi</taxon>
        <taxon>Actinopterygii</taxon>
        <taxon>Neopterygii</taxon>
        <taxon>Teleostei</taxon>
        <taxon>Neoteleostei</taxon>
        <taxon>Acanthomorphata</taxon>
        <taxon>Ovalentaria</taxon>
        <taxon>Atherinomorphae</taxon>
        <taxon>Beloniformes</taxon>
        <taxon>Adrianichthyidae</taxon>
        <taxon>Oryziinae</taxon>
        <taxon>Oryzias</taxon>
    </lineage>
</organism>
<dbReference type="InterPro" id="IPR029383">
    <property type="entry name" value="ARL6IP6"/>
</dbReference>
<evidence type="ECO:0000256" key="1">
    <source>
        <dbReference type="SAM" id="Phobius"/>
    </source>
</evidence>
<keyword evidence="1" id="KW-1133">Transmembrane helix</keyword>
<reference evidence="2" key="2">
    <citation type="submission" date="2025-09" db="UniProtKB">
        <authorList>
            <consortium name="Ensembl"/>
        </authorList>
    </citation>
    <scope>IDENTIFICATION</scope>
</reference>
<proteinExistence type="predicted"/>
<name>A0A8C7X8G5_9TELE</name>